<dbReference type="AlphaFoldDB" id="A0A1Y3GES4"/>
<dbReference type="SUPFAM" id="SSF53163">
    <property type="entry name" value="HybD-like"/>
    <property type="match status" value="1"/>
</dbReference>
<dbReference type="InterPro" id="IPR000671">
    <property type="entry name" value="Peptidase_A31"/>
</dbReference>
<dbReference type="Pfam" id="PF01750">
    <property type="entry name" value="HycI"/>
    <property type="match status" value="1"/>
</dbReference>
<dbReference type="Proteomes" id="UP000195137">
    <property type="component" value="Unassembled WGS sequence"/>
</dbReference>
<dbReference type="NCBIfam" id="TIGR00072">
    <property type="entry name" value="hydrog_prot"/>
    <property type="match status" value="1"/>
</dbReference>
<dbReference type="GO" id="GO:0004175">
    <property type="term" value="F:endopeptidase activity"/>
    <property type="evidence" value="ECO:0007669"/>
    <property type="project" value="TreeGrafter"/>
</dbReference>
<keyword evidence="2" id="KW-1185">Reference proteome</keyword>
<protein>
    <submittedName>
        <fullName evidence="1">NiFe-hydrogenase maturation factor</fullName>
    </submittedName>
</protein>
<dbReference type="GO" id="GO:0016485">
    <property type="term" value="P:protein processing"/>
    <property type="evidence" value="ECO:0007669"/>
    <property type="project" value="TreeGrafter"/>
</dbReference>
<comment type="caution">
    <text evidence="1">The sequence shown here is derived from an EMBL/GenBank/DDBJ whole genome shotgun (WGS) entry which is preliminary data.</text>
</comment>
<dbReference type="InterPro" id="IPR023430">
    <property type="entry name" value="Pept_HybD-like_dom_sf"/>
</dbReference>
<dbReference type="GO" id="GO:0008047">
    <property type="term" value="F:enzyme activator activity"/>
    <property type="evidence" value="ECO:0007669"/>
    <property type="project" value="InterPro"/>
</dbReference>
<dbReference type="OrthoDB" id="44145at2157"/>
<dbReference type="PANTHER" id="PTHR30302:SF7">
    <property type="entry name" value="F420-NONREDUCING HYDROGENASE II"/>
    <property type="match status" value="1"/>
</dbReference>
<name>A0A1Y3GES4_9EURY</name>
<dbReference type="RefSeq" id="WP_086636862.1">
    <property type="nucleotide sequence ID" value="NZ_MRZU01000003.1"/>
</dbReference>
<gene>
    <name evidence="1" type="ORF">AMET1_0454</name>
</gene>
<reference evidence="1 2" key="1">
    <citation type="submission" date="2016-12" db="EMBL/GenBank/DDBJ databases">
        <title>Discovery of methanogenic haloarchaea.</title>
        <authorList>
            <person name="Sorokin D.Y."/>
            <person name="Makarova K.S."/>
            <person name="Abbas B."/>
            <person name="Ferrer M."/>
            <person name="Golyshin P.N."/>
        </authorList>
    </citation>
    <scope>NUCLEOTIDE SEQUENCE [LARGE SCALE GENOMIC DNA]</scope>
    <source>
        <strain evidence="1">AMET1</strain>
    </source>
</reference>
<dbReference type="PANTHER" id="PTHR30302">
    <property type="entry name" value="HYDROGENASE 1 MATURATION PROTEASE"/>
    <property type="match status" value="1"/>
</dbReference>
<organism evidence="1 2">
    <name type="scientific">Methanonatronarchaeum thermophilum</name>
    <dbReference type="NCBI Taxonomy" id="1927129"/>
    <lineage>
        <taxon>Archaea</taxon>
        <taxon>Methanobacteriati</taxon>
        <taxon>Methanobacteriota</taxon>
        <taxon>Methanonatronarchaeia</taxon>
        <taxon>Methanonatronarchaeales</taxon>
        <taxon>Methanonatronarchaeaceae</taxon>
        <taxon>Methanonatronarchaeum</taxon>
    </lineage>
</organism>
<evidence type="ECO:0000313" key="1">
    <source>
        <dbReference type="EMBL" id="OUJ18803.1"/>
    </source>
</evidence>
<sequence length="158" mass="17658">MNPKEKIMEIVEGRNCILVCGIGNDIKGDDAVGPYIISQVKETGWIKTLDCGKNPEAYIKNIVEINPDLLILIDSTKFNGKPGDLIITQASEIEKKTISSHRMPIPVFNEILHERINNLDIYLIGIQPKQIILGKEISKPVKTTAKTVIEIINNIKQQ</sequence>
<dbReference type="Gene3D" id="3.40.50.1450">
    <property type="entry name" value="HybD-like"/>
    <property type="match status" value="1"/>
</dbReference>
<accession>A0A1Y3GES4</accession>
<evidence type="ECO:0000313" key="2">
    <source>
        <dbReference type="Proteomes" id="UP000195137"/>
    </source>
</evidence>
<dbReference type="EMBL" id="MRZU01000003">
    <property type="protein sequence ID" value="OUJ18803.1"/>
    <property type="molecule type" value="Genomic_DNA"/>
</dbReference>
<proteinExistence type="predicted"/>
<dbReference type="PRINTS" id="PR00446">
    <property type="entry name" value="HYDRGNUPTAKE"/>
</dbReference>